<evidence type="ECO:0000256" key="3">
    <source>
        <dbReference type="ARBA" id="ARBA00022475"/>
    </source>
</evidence>
<keyword evidence="5 11" id="KW-1133">Transmembrane helix</keyword>
<evidence type="ECO:0000256" key="10">
    <source>
        <dbReference type="ARBA" id="ARBA00023224"/>
    </source>
</evidence>
<dbReference type="CDD" id="cd00637">
    <property type="entry name" value="7tm_classA_rhodopsin-like"/>
    <property type="match status" value="1"/>
</dbReference>
<evidence type="ECO:0000256" key="7">
    <source>
        <dbReference type="ARBA" id="ARBA00023136"/>
    </source>
</evidence>
<dbReference type="EMBL" id="VIIS01001490">
    <property type="protein sequence ID" value="KAF0297443.1"/>
    <property type="molecule type" value="Genomic_DNA"/>
</dbReference>
<dbReference type="OrthoDB" id="6369616at2759"/>
<keyword evidence="9" id="KW-0325">Glycoprotein</keyword>
<keyword evidence="14" id="KW-1185">Reference proteome</keyword>
<feature type="transmembrane region" description="Helical" evidence="11">
    <location>
        <begin position="58"/>
        <end position="84"/>
    </location>
</feature>
<dbReference type="PANTHER" id="PTHR24246">
    <property type="entry name" value="OLFACTORY RECEPTOR AND ADENOSINE RECEPTOR"/>
    <property type="match status" value="1"/>
</dbReference>
<keyword evidence="6" id="KW-0297">G-protein coupled receptor</keyword>
<feature type="transmembrane region" description="Helical" evidence="11">
    <location>
        <begin position="266"/>
        <end position="293"/>
    </location>
</feature>
<dbReference type="PANTHER" id="PTHR24246:SF27">
    <property type="entry name" value="ADENOSINE RECEPTOR, ISOFORM A"/>
    <property type="match status" value="1"/>
</dbReference>
<comment type="similarity">
    <text evidence="2">Belongs to the G-protein coupled receptor 1 family.</text>
</comment>
<dbReference type="SUPFAM" id="SSF81321">
    <property type="entry name" value="Family A G protein-coupled receptor-like"/>
    <property type="match status" value="1"/>
</dbReference>
<dbReference type="Proteomes" id="UP000440578">
    <property type="component" value="Unassembled WGS sequence"/>
</dbReference>
<evidence type="ECO:0000313" key="13">
    <source>
        <dbReference type="EMBL" id="KAF0297443.1"/>
    </source>
</evidence>
<sequence length="411" mass="45434">MAVTNALTNESMASEFGPLHELLETSNGTVNETVLRHLLALHIRDQLRRGELEHRRNIYLITVPIMLVFCVIGTVINLSICVSARLIRRPLSPTMCFSVSLAGADAYAASILGLGLVVNSLLPVGFGVETLSRCPTLVLEALRLGGVISTAAHLLALALNHYVGILRPLHYARLITRGRVLTSIGFLWLVPILFFLVYFAAAGGFRADGCSLDFLPFSTFRRVVASLFFVPLICMFFAYTHIFIMVRQHQRGSLRNQNSSQLKSSVKAVVTTLLILGTYILCWMPAVVTFILICYDCSMHPRQLHWRTHLEMAITTNTLVVLKCLVDPVIYAARMPEIKLALRRLRQLLLCRPGTPGSLQPGRNTRTTLLAGTQRGLRTTTTAATSLRQNGHTEIPLRVLRSAGAPQPVQC</sequence>
<evidence type="ECO:0000256" key="9">
    <source>
        <dbReference type="ARBA" id="ARBA00023180"/>
    </source>
</evidence>
<evidence type="ECO:0000259" key="12">
    <source>
        <dbReference type="PROSITE" id="PS50262"/>
    </source>
</evidence>
<comment type="caution">
    <text evidence="13">The sequence shown here is derived from an EMBL/GenBank/DDBJ whole genome shotgun (WGS) entry which is preliminary data.</text>
</comment>
<feature type="domain" description="G-protein coupled receptors family 1 profile" evidence="12">
    <location>
        <begin position="73"/>
        <end position="331"/>
    </location>
</feature>
<protein>
    <submittedName>
        <fullName evidence="13">Melanocortin receptor 5</fullName>
    </submittedName>
</protein>
<evidence type="ECO:0000256" key="4">
    <source>
        <dbReference type="ARBA" id="ARBA00022692"/>
    </source>
</evidence>
<gene>
    <name evidence="13" type="primary">MC5R_1</name>
    <name evidence="13" type="ORF">FJT64_005146</name>
</gene>
<comment type="subcellular location">
    <subcellularLocation>
        <location evidence="1">Cell membrane</location>
        <topology evidence="1">Multi-pass membrane protein</topology>
    </subcellularLocation>
</comment>
<keyword evidence="7 11" id="KW-0472">Membrane</keyword>
<evidence type="ECO:0000256" key="6">
    <source>
        <dbReference type="ARBA" id="ARBA00023040"/>
    </source>
</evidence>
<organism evidence="13 14">
    <name type="scientific">Amphibalanus amphitrite</name>
    <name type="common">Striped barnacle</name>
    <name type="synonym">Balanus amphitrite</name>
    <dbReference type="NCBI Taxonomy" id="1232801"/>
    <lineage>
        <taxon>Eukaryota</taxon>
        <taxon>Metazoa</taxon>
        <taxon>Ecdysozoa</taxon>
        <taxon>Arthropoda</taxon>
        <taxon>Crustacea</taxon>
        <taxon>Multicrustacea</taxon>
        <taxon>Cirripedia</taxon>
        <taxon>Thoracica</taxon>
        <taxon>Thoracicalcarea</taxon>
        <taxon>Balanomorpha</taxon>
        <taxon>Balanoidea</taxon>
        <taxon>Balanidae</taxon>
        <taxon>Amphibalaninae</taxon>
        <taxon>Amphibalanus</taxon>
    </lineage>
</organism>
<feature type="transmembrane region" description="Helical" evidence="11">
    <location>
        <begin position="96"/>
        <end position="121"/>
    </location>
</feature>
<evidence type="ECO:0000256" key="2">
    <source>
        <dbReference type="ARBA" id="ARBA00010663"/>
    </source>
</evidence>
<dbReference type="Pfam" id="PF00001">
    <property type="entry name" value="7tm_1"/>
    <property type="match status" value="1"/>
</dbReference>
<keyword evidence="10" id="KW-0807">Transducer</keyword>
<evidence type="ECO:0000313" key="14">
    <source>
        <dbReference type="Proteomes" id="UP000440578"/>
    </source>
</evidence>
<evidence type="ECO:0000256" key="8">
    <source>
        <dbReference type="ARBA" id="ARBA00023170"/>
    </source>
</evidence>
<dbReference type="Gene3D" id="1.20.1070.10">
    <property type="entry name" value="Rhodopsin 7-helix transmembrane proteins"/>
    <property type="match status" value="1"/>
</dbReference>
<feature type="transmembrane region" description="Helical" evidence="11">
    <location>
        <begin position="141"/>
        <end position="159"/>
    </location>
</feature>
<keyword evidence="4 11" id="KW-0812">Transmembrane</keyword>
<accession>A0A6A4VUW1</accession>
<feature type="transmembrane region" description="Helical" evidence="11">
    <location>
        <begin position="223"/>
        <end position="246"/>
    </location>
</feature>
<dbReference type="GO" id="GO:0004930">
    <property type="term" value="F:G protein-coupled receptor activity"/>
    <property type="evidence" value="ECO:0007669"/>
    <property type="project" value="UniProtKB-KW"/>
</dbReference>
<evidence type="ECO:0000256" key="5">
    <source>
        <dbReference type="ARBA" id="ARBA00022989"/>
    </source>
</evidence>
<dbReference type="GO" id="GO:0005886">
    <property type="term" value="C:plasma membrane"/>
    <property type="evidence" value="ECO:0007669"/>
    <property type="project" value="UniProtKB-SubCell"/>
</dbReference>
<evidence type="ECO:0000256" key="11">
    <source>
        <dbReference type="SAM" id="Phobius"/>
    </source>
</evidence>
<evidence type="ECO:0000256" key="1">
    <source>
        <dbReference type="ARBA" id="ARBA00004651"/>
    </source>
</evidence>
<dbReference type="InterPro" id="IPR000276">
    <property type="entry name" value="GPCR_Rhodpsn"/>
</dbReference>
<dbReference type="InterPro" id="IPR017452">
    <property type="entry name" value="GPCR_Rhodpsn_7TM"/>
</dbReference>
<proteinExistence type="inferred from homology"/>
<dbReference type="PRINTS" id="PR00237">
    <property type="entry name" value="GPCRRHODOPSN"/>
</dbReference>
<keyword evidence="3" id="KW-1003">Cell membrane</keyword>
<feature type="transmembrane region" description="Helical" evidence="11">
    <location>
        <begin position="180"/>
        <end position="203"/>
    </location>
</feature>
<reference evidence="13 14" key="1">
    <citation type="submission" date="2019-07" db="EMBL/GenBank/DDBJ databases">
        <title>Draft genome assembly of a fouling barnacle, Amphibalanus amphitrite (Darwin, 1854): The first reference genome for Thecostraca.</title>
        <authorList>
            <person name="Kim W."/>
        </authorList>
    </citation>
    <scope>NUCLEOTIDE SEQUENCE [LARGE SCALE GENOMIC DNA]</scope>
    <source>
        <strain evidence="13">SNU_AA5</strain>
        <tissue evidence="13">Soma without cirri and trophi</tissue>
    </source>
</reference>
<keyword evidence="8 13" id="KW-0675">Receptor</keyword>
<dbReference type="PROSITE" id="PS50262">
    <property type="entry name" value="G_PROTEIN_RECEP_F1_2"/>
    <property type="match status" value="1"/>
</dbReference>
<name>A0A6A4VUW1_AMPAM</name>
<dbReference type="AlphaFoldDB" id="A0A6A4VUW1"/>